<comment type="caution">
    <text evidence="2">The sequence shown here is derived from an EMBL/GenBank/DDBJ whole genome shotgun (WGS) entry which is preliminary data.</text>
</comment>
<accession>A0ABW3FY05</accession>
<sequence>MPSIDTWRWTPRRVWRSLLPNIGFGLGFALMMVADRGHRWVALVGAVLGVVAFFSLVSWWGSFSDSDGVMQVKLTPGAWIARLVSYVLGCFSLGLSGLALAIAVFA</sequence>
<feature type="transmembrane region" description="Helical" evidence="1">
    <location>
        <begin position="83"/>
        <end position="105"/>
    </location>
</feature>
<protein>
    <recommendedName>
        <fullName evidence="4">Integron gene cassette protein</fullName>
    </recommendedName>
</protein>
<evidence type="ECO:0000313" key="2">
    <source>
        <dbReference type="EMBL" id="MFD0921539.1"/>
    </source>
</evidence>
<dbReference type="Proteomes" id="UP001597018">
    <property type="component" value="Unassembled WGS sequence"/>
</dbReference>
<evidence type="ECO:0000313" key="3">
    <source>
        <dbReference type="Proteomes" id="UP001597018"/>
    </source>
</evidence>
<keyword evidence="1" id="KW-0812">Transmembrane</keyword>
<keyword evidence="1" id="KW-0472">Membrane</keyword>
<feature type="transmembrane region" description="Helical" evidence="1">
    <location>
        <begin position="14"/>
        <end position="33"/>
    </location>
</feature>
<keyword evidence="1" id="KW-1133">Transmembrane helix</keyword>
<dbReference type="EMBL" id="JBHTIW010000013">
    <property type="protein sequence ID" value="MFD0921539.1"/>
    <property type="molecule type" value="Genomic_DNA"/>
</dbReference>
<name>A0ABW3FY05_9PSEU</name>
<evidence type="ECO:0008006" key="4">
    <source>
        <dbReference type="Google" id="ProtNLM"/>
    </source>
</evidence>
<feature type="transmembrane region" description="Helical" evidence="1">
    <location>
        <begin position="40"/>
        <end position="63"/>
    </location>
</feature>
<gene>
    <name evidence="2" type="ORF">ACFQ16_17485</name>
</gene>
<reference evidence="3" key="1">
    <citation type="journal article" date="2019" name="Int. J. Syst. Evol. Microbiol.">
        <title>The Global Catalogue of Microorganisms (GCM) 10K type strain sequencing project: providing services to taxonomists for standard genome sequencing and annotation.</title>
        <authorList>
            <consortium name="The Broad Institute Genomics Platform"/>
            <consortium name="The Broad Institute Genome Sequencing Center for Infectious Disease"/>
            <person name="Wu L."/>
            <person name="Ma J."/>
        </authorList>
    </citation>
    <scope>NUCLEOTIDE SEQUENCE [LARGE SCALE GENOMIC DNA]</scope>
    <source>
        <strain evidence="3">CCUG 56401</strain>
    </source>
</reference>
<keyword evidence="3" id="KW-1185">Reference proteome</keyword>
<evidence type="ECO:0000256" key="1">
    <source>
        <dbReference type="SAM" id="Phobius"/>
    </source>
</evidence>
<organism evidence="2 3">
    <name type="scientific">Saccharopolyspora rosea</name>
    <dbReference type="NCBI Taxonomy" id="524884"/>
    <lineage>
        <taxon>Bacteria</taxon>
        <taxon>Bacillati</taxon>
        <taxon>Actinomycetota</taxon>
        <taxon>Actinomycetes</taxon>
        <taxon>Pseudonocardiales</taxon>
        <taxon>Pseudonocardiaceae</taxon>
        <taxon>Saccharopolyspora</taxon>
    </lineage>
</organism>
<proteinExistence type="predicted"/>
<dbReference type="RefSeq" id="WP_345601154.1">
    <property type="nucleotide sequence ID" value="NZ_BAABLT010000029.1"/>
</dbReference>